<dbReference type="EMBL" id="WIXE01019460">
    <property type="protein sequence ID" value="KAK5970001.1"/>
    <property type="molecule type" value="Genomic_DNA"/>
</dbReference>
<evidence type="ECO:0000256" key="1">
    <source>
        <dbReference type="SAM" id="MobiDB-lite"/>
    </source>
</evidence>
<sequence length="236" mass="25878">MKYYHNWGRNSQTSAHYKSPFDECGSHLSSEDCLQHMGDEYEPLGPALGQAPPPPPPPAPAPPPPPPVPPPPPPLPPPPPVPMAQRPPAPSTPAHELGPTQESTERRKERKAARAQKGSARRMDSPRHRRGPERPVHARRPKPPPRRHSSSSRDSREREPAYSVYVMPIREESSGICNCSCLLLILIILAILGGAGYLVYMSMMSSQSTGTNRTTDIMTTAITTLLRDSTTQTEVV</sequence>
<evidence type="ECO:0000313" key="3">
    <source>
        <dbReference type="EMBL" id="KAK5970001.1"/>
    </source>
</evidence>
<keyword evidence="2" id="KW-0812">Transmembrane</keyword>
<organism evidence="3 4">
    <name type="scientific">Trichostrongylus colubriformis</name>
    <name type="common">Black scour worm</name>
    <dbReference type="NCBI Taxonomy" id="6319"/>
    <lineage>
        <taxon>Eukaryota</taxon>
        <taxon>Metazoa</taxon>
        <taxon>Ecdysozoa</taxon>
        <taxon>Nematoda</taxon>
        <taxon>Chromadorea</taxon>
        <taxon>Rhabditida</taxon>
        <taxon>Rhabditina</taxon>
        <taxon>Rhabditomorpha</taxon>
        <taxon>Strongyloidea</taxon>
        <taxon>Trichostrongylidae</taxon>
        <taxon>Trichostrongylus</taxon>
    </lineage>
</organism>
<feature type="compositionally biased region" description="Basic residues" evidence="1">
    <location>
        <begin position="137"/>
        <end position="150"/>
    </location>
</feature>
<feature type="non-terminal residue" evidence="3">
    <location>
        <position position="236"/>
    </location>
</feature>
<proteinExistence type="predicted"/>
<keyword evidence="2" id="KW-1133">Transmembrane helix</keyword>
<dbReference type="Proteomes" id="UP001331761">
    <property type="component" value="Unassembled WGS sequence"/>
</dbReference>
<name>A0AAN8EZA0_TRICO</name>
<protein>
    <submittedName>
        <fullName evidence="3">Uncharacterized protein</fullName>
    </submittedName>
</protein>
<evidence type="ECO:0000256" key="2">
    <source>
        <dbReference type="SAM" id="Phobius"/>
    </source>
</evidence>
<dbReference type="AlphaFoldDB" id="A0AAN8EZA0"/>
<reference evidence="3 4" key="1">
    <citation type="submission" date="2019-10" db="EMBL/GenBank/DDBJ databases">
        <title>Assembly and Annotation for the nematode Trichostrongylus colubriformis.</title>
        <authorList>
            <person name="Martin J."/>
        </authorList>
    </citation>
    <scope>NUCLEOTIDE SEQUENCE [LARGE SCALE GENOMIC DNA]</scope>
    <source>
        <strain evidence="3">G859</strain>
        <tissue evidence="3">Whole worm</tissue>
    </source>
</reference>
<keyword evidence="4" id="KW-1185">Reference proteome</keyword>
<feature type="compositionally biased region" description="Basic and acidic residues" evidence="1">
    <location>
        <begin position="19"/>
        <end position="39"/>
    </location>
</feature>
<feature type="compositionally biased region" description="Pro residues" evidence="1">
    <location>
        <begin position="51"/>
        <end position="91"/>
    </location>
</feature>
<evidence type="ECO:0000313" key="4">
    <source>
        <dbReference type="Proteomes" id="UP001331761"/>
    </source>
</evidence>
<feature type="transmembrane region" description="Helical" evidence="2">
    <location>
        <begin position="182"/>
        <end position="200"/>
    </location>
</feature>
<dbReference type="PRINTS" id="PR01217">
    <property type="entry name" value="PRICHEXTENSN"/>
</dbReference>
<comment type="caution">
    <text evidence="3">The sequence shown here is derived from an EMBL/GenBank/DDBJ whole genome shotgun (WGS) entry which is preliminary data.</text>
</comment>
<gene>
    <name evidence="3" type="ORF">GCK32_011632</name>
</gene>
<feature type="region of interest" description="Disordered" evidence="1">
    <location>
        <begin position="1"/>
        <end position="160"/>
    </location>
</feature>
<keyword evidence="2" id="KW-0472">Membrane</keyword>
<feature type="compositionally biased region" description="Basic and acidic residues" evidence="1">
    <location>
        <begin position="121"/>
        <end position="136"/>
    </location>
</feature>
<accession>A0AAN8EZA0</accession>
<feature type="compositionally biased region" description="Basic and acidic residues" evidence="1">
    <location>
        <begin position="151"/>
        <end position="160"/>
    </location>
</feature>